<protein>
    <submittedName>
        <fullName evidence="1">Uncharacterized protein</fullName>
    </submittedName>
</protein>
<dbReference type="Proteomes" id="UP000663193">
    <property type="component" value="Chromosome 2"/>
</dbReference>
<feature type="non-terminal residue" evidence="1">
    <location>
        <position position="1"/>
    </location>
</feature>
<dbReference type="AlphaFoldDB" id="A0A7U2ESG4"/>
<dbReference type="EMBL" id="CP069024">
    <property type="protein sequence ID" value="QRC92246.1"/>
    <property type="molecule type" value="Genomic_DNA"/>
</dbReference>
<organism evidence="1 2">
    <name type="scientific">Phaeosphaeria nodorum (strain SN15 / ATCC MYA-4574 / FGSC 10173)</name>
    <name type="common">Glume blotch fungus</name>
    <name type="synonym">Parastagonospora nodorum</name>
    <dbReference type="NCBI Taxonomy" id="321614"/>
    <lineage>
        <taxon>Eukaryota</taxon>
        <taxon>Fungi</taxon>
        <taxon>Dikarya</taxon>
        <taxon>Ascomycota</taxon>
        <taxon>Pezizomycotina</taxon>
        <taxon>Dothideomycetes</taxon>
        <taxon>Pleosporomycetidae</taxon>
        <taxon>Pleosporales</taxon>
        <taxon>Pleosporineae</taxon>
        <taxon>Phaeosphaeriaceae</taxon>
        <taxon>Parastagonospora</taxon>
    </lineage>
</organism>
<dbReference type="VEuPathDB" id="FungiDB:JI435_023880"/>
<sequence>HETAPRCCHCMATGSALAGGMSCMLKRCAVGCRPRPAFDCHGRVFWRASRRWFDPAKHASPQSRLASRLVFFPSTRPATVASNPCRPASRPYNAGANSWARRELCRPLHRR</sequence>
<proteinExistence type="predicted"/>
<accession>A0A7U2ESG4</accession>
<name>A0A7U2ESG4_PHANO</name>
<reference evidence="2" key="1">
    <citation type="journal article" date="2021" name="BMC Genomics">
        <title>Chromosome-level genome assembly and manually-curated proteome of model necrotroph Parastagonospora nodorum Sn15 reveals a genome-wide trove of candidate effector homologs, and redundancy of virulence-related functions within an accessory chromosome.</title>
        <authorList>
            <person name="Bertazzoni S."/>
            <person name="Jones D.A.B."/>
            <person name="Phan H.T."/>
            <person name="Tan K.-C."/>
            <person name="Hane J.K."/>
        </authorList>
    </citation>
    <scope>NUCLEOTIDE SEQUENCE [LARGE SCALE GENOMIC DNA]</scope>
    <source>
        <strain evidence="2">SN15 / ATCC MYA-4574 / FGSC 10173)</strain>
    </source>
</reference>
<evidence type="ECO:0000313" key="2">
    <source>
        <dbReference type="Proteomes" id="UP000663193"/>
    </source>
</evidence>
<gene>
    <name evidence="1" type="ORF">JI435_023880</name>
</gene>
<keyword evidence="2" id="KW-1185">Reference proteome</keyword>
<evidence type="ECO:0000313" key="1">
    <source>
        <dbReference type="EMBL" id="QRC92246.1"/>
    </source>
</evidence>